<evidence type="ECO:0000256" key="8">
    <source>
        <dbReference type="HAMAP-Rule" id="MF_00692"/>
    </source>
</evidence>
<evidence type="ECO:0000313" key="9">
    <source>
        <dbReference type="EMBL" id="ACJ30683.1"/>
    </source>
</evidence>
<evidence type="ECO:0000256" key="2">
    <source>
        <dbReference type="ARBA" id="ARBA00022679"/>
    </source>
</evidence>
<comment type="function">
    <text evidence="8">Nucleotidyltransferase involved in the post-translational modification of proteins. It can catalyze the addition of adenosine monophosphate (AMP) or uridine monophosphate (UMP) to a protein, resulting in modifications known as AMPylation and UMPylation.</text>
</comment>
<feature type="binding site" evidence="8">
    <location>
        <position position="93"/>
    </location>
    <ligand>
        <name>ATP</name>
        <dbReference type="ChEBI" id="CHEBI:30616"/>
    </ligand>
</feature>
<feature type="binding site" evidence="8">
    <location>
        <position position="114"/>
    </location>
    <ligand>
        <name>ATP</name>
        <dbReference type="ChEBI" id="CHEBI:30616"/>
    </ligand>
</feature>
<dbReference type="GO" id="GO:0030145">
    <property type="term" value="F:manganese ion binding"/>
    <property type="evidence" value="ECO:0007669"/>
    <property type="project" value="UniProtKB-UniRule"/>
</dbReference>
<dbReference type="GO" id="GO:0000287">
    <property type="term" value="F:magnesium ion binding"/>
    <property type="evidence" value="ECO:0007669"/>
    <property type="project" value="UniProtKB-UniRule"/>
</dbReference>
<evidence type="ECO:0000256" key="4">
    <source>
        <dbReference type="ARBA" id="ARBA00022723"/>
    </source>
</evidence>
<feature type="binding site" evidence="8">
    <location>
        <position position="184"/>
    </location>
    <ligand>
        <name>ATP</name>
        <dbReference type="ChEBI" id="CHEBI:30616"/>
    </ligand>
</feature>
<keyword evidence="8" id="KW-0464">Manganese</keyword>
<comment type="catalytic activity">
    <reaction evidence="8">
        <text>L-threonyl-[protein] + ATP = 3-O-(5'-adenylyl)-L-threonyl-[protein] + diphosphate</text>
        <dbReference type="Rhea" id="RHEA:54292"/>
        <dbReference type="Rhea" id="RHEA-COMP:11060"/>
        <dbReference type="Rhea" id="RHEA-COMP:13847"/>
        <dbReference type="ChEBI" id="CHEBI:30013"/>
        <dbReference type="ChEBI" id="CHEBI:30616"/>
        <dbReference type="ChEBI" id="CHEBI:33019"/>
        <dbReference type="ChEBI" id="CHEBI:138113"/>
        <dbReference type="EC" id="2.7.7.108"/>
    </reaction>
</comment>
<dbReference type="OrthoDB" id="9776281at2"/>
<feature type="binding site" evidence="8">
    <location>
        <position position="263"/>
    </location>
    <ligand>
        <name>ATP</name>
        <dbReference type="ChEBI" id="CHEBI:30616"/>
    </ligand>
</feature>
<dbReference type="InterPro" id="IPR003846">
    <property type="entry name" value="SelO"/>
</dbReference>
<evidence type="ECO:0000256" key="3">
    <source>
        <dbReference type="ARBA" id="ARBA00022695"/>
    </source>
</evidence>
<name>B8CSQ7_SHEPW</name>
<keyword evidence="7 8" id="KW-0460">Magnesium</keyword>
<feature type="binding site" evidence="8">
    <location>
        <position position="177"/>
    </location>
    <ligand>
        <name>ATP</name>
        <dbReference type="ChEBI" id="CHEBI:30616"/>
    </ligand>
</feature>
<feature type="binding site" evidence="8">
    <location>
        <position position="94"/>
    </location>
    <ligand>
        <name>ATP</name>
        <dbReference type="ChEBI" id="CHEBI:30616"/>
    </ligand>
</feature>
<dbReference type="GO" id="GO:0005524">
    <property type="term" value="F:ATP binding"/>
    <property type="evidence" value="ECO:0007669"/>
    <property type="project" value="UniProtKB-UniRule"/>
</dbReference>
<keyword evidence="3 8" id="KW-0548">Nucleotidyltransferase</keyword>
<protein>
    <recommendedName>
        <fullName evidence="8">Protein nucleotidyltransferase YdiU</fullName>
        <ecNumber evidence="8">2.7.7.-</ecNumber>
    </recommendedName>
    <alternativeName>
        <fullName evidence="8">Protein adenylyltransferase YdiU</fullName>
        <ecNumber evidence="8">2.7.7.108</ecNumber>
    </alternativeName>
    <alternativeName>
        <fullName evidence="8">Protein uridylyltransferase YdiU</fullName>
        <ecNumber evidence="8">2.7.7.-</ecNumber>
    </alternativeName>
</protein>
<dbReference type="Pfam" id="PF02696">
    <property type="entry name" value="SelO"/>
    <property type="match status" value="1"/>
</dbReference>
<reference evidence="9 10" key="1">
    <citation type="journal article" date="2008" name="PLoS ONE">
        <title>Environmental adaptation: genomic analysis of the piezotolerant and psychrotolerant deep-sea iron reducing bacterium Shewanella piezotolerans WP3.</title>
        <authorList>
            <person name="Wang F."/>
            <person name="Wang J."/>
            <person name="Jian H."/>
            <person name="Zhang B."/>
            <person name="Li S."/>
            <person name="Wang F."/>
            <person name="Zeng X."/>
            <person name="Gao L."/>
            <person name="Bartlett D.H."/>
            <person name="Yu J."/>
            <person name="Hu S."/>
            <person name="Xiao X."/>
        </authorList>
    </citation>
    <scope>NUCLEOTIDE SEQUENCE [LARGE SCALE GENOMIC DNA]</scope>
    <source>
        <strain evidence="10">WP3 / JCM 13877</strain>
    </source>
</reference>
<comment type="catalytic activity">
    <reaction evidence="8">
        <text>L-histidyl-[protein] + UTP = N(tele)-(5'-uridylyl)-L-histidyl-[protein] + diphosphate</text>
        <dbReference type="Rhea" id="RHEA:83891"/>
        <dbReference type="Rhea" id="RHEA-COMP:9745"/>
        <dbReference type="Rhea" id="RHEA-COMP:20239"/>
        <dbReference type="ChEBI" id="CHEBI:29979"/>
        <dbReference type="ChEBI" id="CHEBI:33019"/>
        <dbReference type="ChEBI" id="CHEBI:46398"/>
        <dbReference type="ChEBI" id="CHEBI:233474"/>
    </reaction>
</comment>
<dbReference type="EC" id="2.7.7.-" evidence="8"/>
<dbReference type="eggNOG" id="COG0397">
    <property type="taxonomic scope" value="Bacteria"/>
</dbReference>
<feature type="binding site" evidence="8">
    <location>
        <position position="126"/>
    </location>
    <ligand>
        <name>ATP</name>
        <dbReference type="ChEBI" id="CHEBI:30616"/>
    </ligand>
</feature>
<dbReference type="PANTHER" id="PTHR32057">
    <property type="entry name" value="PROTEIN ADENYLYLTRANSFERASE SELO, MITOCHONDRIAL"/>
    <property type="match status" value="1"/>
</dbReference>
<feature type="binding site" evidence="8">
    <location>
        <position position="263"/>
    </location>
    <ligand>
        <name>Mg(2+)</name>
        <dbReference type="ChEBI" id="CHEBI:18420"/>
    </ligand>
</feature>
<keyword evidence="5 8" id="KW-0547">Nucleotide-binding</keyword>
<keyword evidence="6 8" id="KW-0067">ATP-binding</keyword>
<evidence type="ECO:0000256" key="1">
    <source>
        <dbReference type="ARBA" id="ARBA00009747"/>
    </source>
</evidence>
<keyword evidence="2 8" id="KW-0808">Transferase</keyword>
<dbReference type="NCBIfam" id="NF000658">
    <property type="entry name" value="PRK00029.1"/>
    <property type="match status" value="1"/>
</dbReference>
<comment type="catalytic activity">
    <reaction evidence="8">
        <text>L-seryl-[protein] + ATP = 3-O-(5'-adenylyl)-L-seryl-[protein] + diphosphate</text>
        <dbReference type="Rhea" id="RHEA:58120"/>
        <dbReference type="Rhea" id="RHEA-COMP:9863"/>
        <dbReference type="Rhea" id="RHEA-COMP:15073"/>
        <dbReference type="ChEBI" id="CHEBI:29999"/>
        <dbReference type="ChEBI" id="CHEBI:30616"/>
        <dbReference type="ChEBI" id="CHEBI:33019"/>
        <dbReference type="ChEBI" id="CHEBI:142516"/>
        <dbReference type="EC" id="2.7.7.108"/>
    </reaction>
</comment>
<keyword evidence="4 8" id="KW-0479">Metal-binding</keyword>
<keyword evidence="10" id="KW-1185">Reference proteome</keyword>
<dbReference type="KEGG" id="swp:swp_4013"/>
<dbReference type="GO" id="GO:0070733">
    <property type="term" value="F:AMPylase activity"/>
    <property type="evidence" value="ECO:0007669"/>
    <property type="project" value="UniProtKB-EC"/>
</dbReference>
<dbReference type="Proteomes" id="UP000000753">
    <property type="component" value="Chromosome"/>
</dbReference>
<sequence length="493" mass="54617">MSNQVIDLGFDFDNSYANELEGFYVSCQGEKAPSPELVKLNIALAEQLGISNRDHAQLAEVFSGSEAPQGAAPLAQVYAGHQFGGFSPQLGDGRALLLGEVLDSSGKRQDIQLKGSGRTQFSRGGDGKAVLGAILREYILCEAMHALGIATTRALAVVTTGEPIYRTRYLPGAVLTRVASSHIRVGTFEYFAAQGAEDKVKQLADYAIARHYPELKQSSQPYLDLVCAVRDKQAQLIAQWMLVGFVHGVMNTDNMTISGETIDYGPCAFMDDYDARALFSSIDQDGRYSYSNQPAMAQWDLARFAETLLPFIDEDTDKAIELATTEIKAFWEQFRAHWLQGMRAKIGMMTELDGDYELCEQLLAAMQGQAVDYTQLFRLLADDLLTDSNDAESLFTDSSLFMQWKPLWLVRLAQESLSAKESVELMNSVNPIYIPRNHLVEAAIEAAEERNDYQPFETLVNVLAQPFTRQQGREDYAQPAPASFGKFTTYCGT</sequence>
<proteinExistence type="inferred from homology"/>
<comment type="catalytic activity">
    <reaction evidence="8">
        <text>L-tyrosyl-[protein] + ATP = O-(5'-adenylyl)-L-tyrosyl-[protein] + diphosphate</text>
        <dbReference type="Rhea" id="RHEA:54288"/>
        <dbReference type="Rhea" id="RHEA-COMP:10136"/>
        <dbReference type="Rhea" id="RHEA-COMP:13846"/>
        <dbReference type="ChEBI" id="CHEBI:30616"/>
        <dbReference type="ChEBI" id="CHEBI:33019"/>
        <dbReference type="ChEBI" id="CHEBI:46858"/>
        <dbReference type="ChEBI" id="CHEBI:83624"/>
        <dbReference type="EC" id="2.7.7.108"/>
    </reaction>
</comment>
<dbReference type="AlphaFoldDB" id="B8CSQ7"/>
<dbReference type="STRING" id="225849.swp_4013"/>
<organism evidence="9 10">
    <name type="scientific">Shewanella piezotolerans (strain WP3 / JCM 13877)</name>
    <dbReference type="NCBI Taxonomy" id="225849"/>
    <lineage>
        <taxon>Bacteria</taxon>
        <taxon>Pseudomonadati</taxon>
        <taxon>Pseudomonadota</taxon>
        <taxon>Gammaproteobacteria</taxon>
        <taxon>Alteromonadales</taxon>
        <taxon>Shewanellaceae</taxon>
        <taxon>Shewanella</taxon>
    </lineage>
</organism>
<dbReference type="EC" id="2.7.7.108" evidence="8"/>
<dbReference type="RefSeq" id="WP_020914024.1">
    <property type="nucleotide sequence ID" value="NC_011566.1"/>
</dbReference>
<comment type="catalytic activity">
    <reaction evidence="8">
        <text>L-tyrosyl-[protein] + UTP = O-(5'-uridylyl)-L-tyrosyl-[protein] + diphosphate</text>
        <dbReference type="Rhea" id="RHEA:83887"/>
        <dbReference type="Rhea" id="RHEA-COMP:10136"/>
        <dbReference type="Rhea" id="RHEA-COMP:20238"/>
        <dbReference type="ChEBI" id="CHEBI:33019"/>
        <dbReference type="ChEBI" id="CHEBI:46398"/>
        <dbReference type="ChEBI" id="CHEBI:46858"/>
        <dbReference type="ChEBI" id="CHEBI:90602"/>
    </reaction>
</comment>
<feature type="binding site" evidence="8">
    <location>
        <position position="91"/>
    </location>
    <ligand>
        <name>ATP</name>
        <dbReference type="ChEBI" id="CHEBI:30616"/>
    </ligand>
</feature>
<comment type="cofactor">
    <cofactor evidence="8">
        <name>Mg(2+)</name>
        <dbReference type="ChEBI" id="CHEBI:18420"/>
    </cofactor>
    <cofactor evidence="8">
        <name>Mn(2+)</name>
        <dbReference type="ChEBI" id="CHEBI:29035"/>
    </cofactor>
</comment>
<gene>
    <name evidence="8" type="primary">ydiU</name>
    <name evidence="8" type="synonym">selO</name>
    <name evidence="9" type="ordered locus">swp_4013</name>
</gene>
<evidence type="ECO:0000256" key="5">
    <source>
        <dbReference type="ARBA" id="ARBA00022741"/>
    </source>
</evidence>
<comment type="similarity">
    <text evidence="1 8">Belongs to the SELO family.</text>
</comment>
<feature type="active site" description="Proton acceptor" evidence="8">
    <location>
        <position position="253"/>
    </location>
</feature>
<dbReference type="HAMAP" id="MF_00692">
    <property type="entry name" value="SelO"/>
    <property type="match status" value="1"/>
</dbReference>
<dbReference type="HOGENOM" id="CLU_010245_4_0_6"/>
<dbReference type="PANTHER" id="PTHR32057:SF14">
    <property type="entry name" value="PROTEIN ADENYLYLTRANSFERASE SELO, MITOCHONDRIAL"/>
    <property type="match status" value="1"/>
</dbReference>
<comment type="catalytic activity">
    <reaction evidence="8">
        <text>L-seryl-[protein] + UTP = O-(5'-uridylyl)-L-seryl-[protein] + diphosphate</text>
        <dbReference type="Rhea" id="RHEA:64604"/>
        <dbReference type="Rhea" id="RHEA-COMP:9863"/>
        <dbReference type="Rhea" id="RHEA-COMP:16635"/>
        <dbReference type="ChEBI" id="CHEBI:29999"/>
        <dbReference type="ChEBI" id="CHEBI:33019"/>
        <dbReference type="ChEBI" id="CHEBI:46398"/>
        <dbReference type="ChEBI" id="CHEBI:156051"/>
    </reaction>
</comment>
<feature type="binding site" evidence="8">
    <location>
        <position position="254"/>
    </location>
    <ligand>
        <name>Mg(2+)</name>
        <dbReference type="ChEBI" id="CHEBI:18420"/>
    </ligand>
</feature>
<feature type="binding site" evidence="8">
    <location>
        <position position="127"/>
    </location>
    <ligand>
        <name>ATP</name>
        <dbReference type="ChEBI" id="CHEBI:30616"/>
    </ligand>
</feature>
<evidence type="ECO:0000313" key="10">
    <source>
        <dbReference type="Proteomes" id="UP000000753"/>
    </source>
</evidence>
<accession>B8CSQ7</accession>
<evidence type="ECO:0000256" key="7">
    <source>
        <dbReference type="ARBA" id="ARBA00022842"/>
    </source>
</evidence>
<dbReference type="EMBL" id="CP000472">
    <property type="protein sequence ID" value="ACJ30683.1"/>
    <property type="molecule type" value="Genomic_DNA"/>
</dbReference>
<evidence type="ECO:0000256" key="6">
    <source>
        <dbReference type="ARBA" id="ARBA00022840"/>
    </source>
</evidence>